<dbReference type="EMBL" id="HF951689">
    <property type="protein sequence ID" value="CCW34706.1"/>
    <property type="molecule type" value="Genomic_DNA"/>
</dbReference>
<dbReference type="InterPro" id="IPR017850">
    <property type="entry name" value="Alkaline_phosphatase_core_sf"/>
</dbReference>
<dbReference type="PANTHER" id="PTHR43751:SF3">
    <property type="entry name" value="SULFATASE N-TERMINAL DOMAIN-CONTAINING PROTEIN"/>
    <property type="match status" value="1"/>
</dbReference>
<sequence length="454" mass="52008">MNIIIICLDSLRQDHVSFYHQGKPAFEGIPACRTPNIDAFAQQCVAFENAYPCGLPTIPIRMELMTGQFSLPYRPWQPLAPTDIPMAEILRKEGYVCGLISDTYHYRAPGMNYHRGFNAYHWIRGQEYDPYNSAPTRRNVTSYVNENYPPQWRQLVAQFLANTDDFTQETDWFPAKVVEQACDWLKKNRCHEKIFCWIDSFDPHEPWDPPKRFDTYTDPSYKGPRLIMPMGGQAAAWATEEQIAYIRGLYAGEVSFVDHCLEPLFTCLAENGYFDDSIIVLLADHGHPLADHGKFLKGADRLYSELLKVPFLVRLPNGAPRRTKALVQFPDLLPTLLELIGLKNDAASMHGRSFAPVLLGQEEKHREAVIAGYHAGVDRCIRDGIWSYIQRPEGETDELYNLLEDPRETRNLIDVYPQEAVRLASYFGNYWRRRATHIVKGIQGEYEVASGPVI</sequence>
<dbReference type="InterPro" id="IPR052701">
    <property type="entry name" value="GAG_Ulvan_Degrading_Sulfatases"/>
</dbReference>
<dbReference type="SUPFAM" id="SSF53649">
    <property type="entry name" value="Alkaline phosphatase-like"/>
    <property type="match status" value="1"/>
</dbReference>
<reference evidence="3" key="1">
    <citation type="submission" date="2013-03" db="EMBL/GenBank/DDBJ databases">
        <title>Genome sequence of Chthonomonas calidirosea, the first sequenced genome from the Armatimonadetes phylum (formally candidate division OP10).</title>
        <authorList>
            <person name="Lee K.C.Y."/>
            <person name="Morgan X.C."/>
            <person name="Dunfield P.F."/>
            <person name="Tamas I."/>
            <person name="Houghton K.M."/>
            <person name="Vyssotski M."/>
            <person name="Ryan J.L.J."/>
            <person name="Lagutin K."/>
            <person name="McDonald I.R."/>
            <person name="Stott M.B."/>
        </authorList>
    </citation>
    <scope>NUCLEOTIDE SEQUENCE [LARGE SCALE GENOMIC DNA]</scope>
    <source>
        <strain evidence="3">DSM 23976 / ICMP 18418 / T49</strain>
    </source>
</reference>
<dbReference type="InParanoid" id="S0ETD5"/>
<evidence type="ECO:0000259" key="1">
    <source>
        <dbReference type="Pfam" id="PF00884"/>
    </source>
</evidence>
<dbReference type="HOGENOM" id="CLU_006332_14_0_0"/>
<evidence type="ECO:0000313" key="3">
    <source>
        <dbReference type="Proteomes" id="UP000014227"/>
    </source>
</evidence>
<dbReference type="Proteomes" id="UP000014227">
    <property type="component" value="Chromosome I"/>
</dbReference>
<dbReference type="Pfam" id="PF00884">
    <property type="entry name" value="Sulfatase"/>
    <property type="match status" value="1"/>
</dbReference>
<dbReference type="OrthoDB" id="5500422at2"/>
<dbReference type="InterPro" id="IPR000917">
    <property type="entry name" value="Sulfatase_N"/>
</dbReference>
<dbReference type="PANTHER" id="PTHR43751">
    <property type="entry name" value="SULFATASE"/>
    <property type="match status" value="1"/>
</dbReference>
<name>S0ETD5_CHTCT</name>
<dbReference type="KEGG" id="ccz:CCALI_00883"/>
<dbReference type="Gene3D" id="3.40.720.10">
    <property type="entry name" value="Alkaline Phosphatase, subunit A"/>
    <property type="match status" value="1"/>
</dbReference>
<dbReference type="eggNOG" id="COG3119">
    <property type="taxonomic scope" value="Bacteria"/>
</dbReference>
<gene>
    <name evidence="2" type="ORF">CCALI_00883</name>
</gene>
<organism evidence="2 3">
    <name type="scientific">Chthonomonas calidirosea (strain DSM 23976 / ICMP 18418 / T49)</name>
    <dbReference type="NCBI Taxonomy" id="1303518"/>
    <lineage>
        <taxon>Bacteria</taxon>
        <taxon>Bacillati</taxon>
        <taxon>Armatimonadota</taxon>
        <taxon>Chthonomonadia</taxon>
        <taxon>Chthonomonadales</taxon>
        <taxon>Chthonomonadaceae</taxon>
        <taxon>Chthonomonas</taxon>
    </lineage>
</organism>
<dbReference type="STRING" id="454171.CP488_00272"/>
<dbReference type="CDD" id="cd16148">
    <property type="entry name" value="sulfatase_like"/>
    <property type="match status" value="1"/>
</dbReference>
<dbReference type="PATRIC" id="fig|1303518.3.peg.891"/>
<keyword evidence="3" id="KW-1185">Reference proteome</keyword>
<dbReference type="RefSeq" id="WP_016482260.1">
    <property type="nucleotide sequence ID" value="NC_021487.1"/>
</dbReference>
<protein>
    <submittedName>
        <fullName evidence="2">Arylsulfatase A and related enzymes</fullName>
    </submittedName>
</protein>
<feature type="domain" description="Sulfatase N-terminal" evidence="1">
    <location>
        <begin position="2"/>
        <end position="341"/>
    </location>
</feature>
<accession>S0ETD5</accession>
<evidence type="ECO:0000313" key="2">
    <source>
        <dbReference type="EMBL" id="CCW34706.1"/>
    </source>
</evidence>
<proteinExistence type="predicted"/>
<dbReference type="AlphaFoldDB" id="S0ETD5"/>